<keyword evidence="2" id="KW-1185">Reference proteome</keyword>
<evidence type="ECO:0000313" key="2">
    <source>
        <dbReference type="Proteomes" id="UP000224567"/>
    </source>
</evidence>
<dbReference type="Gene3D" id="3.80.10.10">
    <property type="entry name" value="Ribonuclease Inhibitor"/>
    <property type="match status" value="1"/>
</dbReference>
<dbReference type="STRING" id="33114.A0A2G2WH63"/>
<reference evidence="2" key="2">
    <citation type="journal article" date="2017" name="J. Anim. Genet.">
        <title>Multiple reference genome sequences of hot pepper reveal the massive evolution of plant disease resistance genes by retroduplication.</title>
        <authorList>
            <person name="Kim S."/>
            <person name="Park J."/>
            <person name="Yeom S.-I."/>
            <person name="Kim Y.-M."/>
            <person name="Seo E."/>
            <person name="Kim K.-T."/>
            <person name="Kim M.-S."/>
            <person name="Lee J.M."/>
            <person name="Cheong K."/>
            <person name="Shin H.-S."/>
            <person name="Kim S.-B."/>
            <person name="Han K."/>
            <person name="Lee J."/>
            <person name="Park M."/>
            <person name="Lee H.-A."/>
            <person name="Lee H.-Y."/>
            <person name="Lee Y."/>
            <person name="Oh S."/>
            <person name="Lee J.H."/>
            <person name="Choi E."/>
            <person name="Choi E."/>
            <person name="Lee S.E."/>
            <person name="Jeon J."/>
            <person name="Kim H."/>
            <person name="Choi G."/>
            <person name="Song H."/>
            <person name="Lee J."/>
            <person name="Lee S.-C."/>
            <person name="Kwon J.-K."/>
            <person name="Lee H.-Y."/>
            <person name="Koo N."/>
            <person name="Hong Y."/>
            <person name="Kim R.W."/>
            <person name="Kang W.-H."/>
            <person name="Huh J.H."/>
            <person name="Kang B.-C."/>
            <person name="Yang T.-J."/>
            <person name="Lee Y.-H."/>
            <person name="Bennetzen J.L."/>
            <person name="Choi D."/>
        </authorList>
    </citation>
    <scope>NUCLEOTIDE SEQUENCE [LARGE SCALE GENOMIC DNA]</scope>
    <source>
        <strain evidence="2">cv. PBC81</strain>
    </source>
</reference>
<reference evidence="1 2" key="1">
    <citation type="journal article" date="2017" name="Genome Biol.">
        <title>New reference genome sequences of hot pepper reveal the massive evolution of plant disease-resistance genes by retroduplication.</title>
        <authorList>
            <person name="Kim S."/>
            <person name="Park J."/>
            <person name="Yeom S.I."/>
            <person name="Kim Y.M."/>
            <person name="Seo E."/>
            <person name="Kim K.T."/>
            <person name="Kim M.S."/>
            <person name="Lee J.M."/>
            <person name="Cheong K."/>
            <person name="Shin H.S."/>
            <person name="Kim S.B."/>
            <person name="Han K."/>
            <person name="Lee J."/>
            <person name="Park M."/>
            <person name="Lee H.A."/>
            <person name="Lee H.Y."/>
            <person name="Lee Y."/>
            <person name="Oh S."/>
            <person name="Lee J.H."/>
            <person name="Choi E."/>
            <person name="Choi E."/>
            <person name="Lee S.E."/>
            <person name="Jeon J."/>
            <person name="Kim H."/>
            <person name="Choi G."/>
            <person name="Song H."/>
            <person name="Lee J."/>
            <person name="Lee S.C."/>
            <person name="Kwon J.K."/>
            <person name="Lee H.Y."/>
            <person name="Koo N."/>
            <person name="Hong Y."/>
            <person name="Kim R.W."/>
            <person name="Kang W.H."/>
            <person name="Huh J.H."/>
            <person name="Kang B.C."/>
            <person name="Yang T.J."/>
            <person name="Lee Y.H."/>
            <person name="Bennetzen J.L."/>
            <person name="Choi D."/>
        </authorList>
    </citation>
    <scope>NUCLEOTIDE SEQUENCE [LARGE SCALE GENOMIC DNA]</scope>
    <source>
        <strain evidence="2">cv. PBC81</strain>
    </source>
</reference>
<gene>
    <name evidence="1" type="ORF">CQW23_13743</name>
</gene>
<dbReference type="EMBL" id="MLFT02000006">
    <property type="protein sequence ID" value="PHT44585.1"/>
    <property type="molecule type" value="Genomic_DNA"/>
</dbReference>
<name>A0A2G2WH63_CAPBA</name>
<sequence>MMTNSKIESKKKMKCKTKSMEKMCGRKKEIVKCLCKRARKLLAQKLRGHLDTRPESCPVEKFYIYWTVLGRRFDEALLANAAKLETMRSLWMSNYSVSFEACKLLSPKLPGFNVEFIDERGHLDTRPESCPDEKLHIYRKVSGRRLDTPNFVWIIKQDVSLTPYCSFTFWSCMVELCCIIHCEKDRMTVEKNIA</sequence>
<dbReference type="Proteomes" id="UP000224567">
    <property type="component" value="Unassembled WGS sequence"/>
</dbReference>
<accession>A0A2G2WH63</accession>
<dbReference type="AlphaFoldDB" id="A0A2G2WH63"/>
<proteinExistence type="predicted"/>
<protein>
    <submittedName>
        <fullName evidence="1">Protein TRANSPORT INHIBITOR RESPONSE 1</fullName>
    </submittedName>
</protein>
<comment type="caution">
    <text evidence="1">The sequence shown here is derived from an EMBL/GenBank/DDBJ whole genome shotgun (WGS) entry which is preliminary data.</text>
</comment>
<dbReference type="InterPro" id="IPR032675">
    <property type="entry name" value="LRR_dom_sf"/>
</dbReference>
<organism evidence="1 2">
    <name type="scientific">Capsicum baccatum</name>
    <name type="common">Peruvian pepper</name>
    <dbReference type="NCBI Taxonomy" id="33114"/>
    <lineage>
        <taxon>Eukaryota</taxon>
        <taxon>Viridiplantae</taxon>
        <taxon>Streptophyta</taxon>
        <taxon>Embryophyta</taxon>
        <taxon>Tracheophyta</taxon>
        <taxon>Spermatophyta</taxon>
        <taxon>Magnoliopsida</taxon>
        <taxon>eudicotyledons</taxon>
        <taxon>Gunneridae</taxon>
        <taxon>Pentapetalae</taxon>
        <taxon>asterids</taxon>
        <taxon>lamiids</taxon>
        <taxon>Solanales</taxon>
        <taxon>Solanaceae</taxon>
        <taxon>Solanoideae</taxon>
        <taxon>Capsiceae</taxon>
        <taxon>Capsicum</taxon>
    </lineage>
</organism>
<evidence type="ECO:0000313" key="1">
    <source>
        <dbReference type="EMBL" id="PHT44585.1"/>
    </source>
</evidence>